<dbReference type="SUPFAM" id="SSF57850">
    <property type="entry name" value="RING/U-box"/>
    <property type="match status" value="1"/>
</dbReference>
<evidence type="ECO:0000256" key="2">
    <source>
        <dbReference type="ARBA" id="ARBA00022723"/>
    </source>
</evidence>
<dbReference type="PROSITE" id="PS50089">
    <property type="entry name" value="ZF_RING_2"/>
    <property type="match status" value="1"/>
</dbReference>
<evidence type="ECO:0000256" key="5">
    <source>
        <dbReference type="PROSITE-ProRule" id="PRU00322"/>
    </source>
</evidence>
<comment type="caution">
    <text evidence="8">The sequence shown here is derived from an EMBL/GenBank/DDBJ whole genome shotgun (WGS) entry which is preliminary data.</text>
</comment>
<dbReference type="OrthoDB" id="10066958at2759"/>
<dbReference type="SMART" id="SM00184">
    <property type="entry name" value="RING"/>
    <property type="match status" value="1"/>
</dbReference>
<protein>
    <recommendedName>
        <fullName evidence="1">RanBP-type and C3HC4-type zinc finger-containing protein 1</fullName>
    </recommendedName>
</protein>
<dbReference type="InterPro" id="IPR018957">
    <property type="entry name" value="Znf_C3HC4_RING-type"/>
</dbReference>
<dbReference type="InterPro" id="IPR001841">
    <property type="entry name" value="Znf_RING"/>
</dbReference>
<evidence type="ECO:0000259" key="7">
    <source>
        <dbReference type="PROSITE" id="PS50199"/>
    </source>
</evidence>
<dbReference type="PANTHER" id="PTHR25462">
    <property type="entry name" value="BONUS, ISOFORM C-RELATED"/>
    <property type="match status" value="1"/>
</dbReference>
<dbReference type="Gene3D" id="3.30.40.10">
    <property type="entry name" value="Zinc/RING finger domain, C3HC4 (zinc finger)"/>
    <property type="match status" value="1"/>
</dbReference>
<dbReference type="PROSITE" id="PS50199">
    <property type="entry name" value="ZF_RANBP2_2"/>
    <property type="match status" value="1"/>
</dbReference>
<reference evidence="8" key="1">
    <citation type="submission" date="2021-03" db="EMBL/GenBank/DDBJ databases">
        <authorList>
            <person name="Bekaert M."/>
        </authorList>
    </citation>
    <scope>NUCLEOTIDE SEQUENCE</scope>
</reference>
<dbReference type="Pfam" id="PF00097">
    <property type="entry name" value="zf-C3HC4"/>
    <property type="match status" value="1"/>
</dbReference>
<accession>A0A8S3ULP2</accession>
<gene>
    <name evidence="8" type="ORF">MEDL_54291</name>
</gene>
<evidence type="ECO:0000256" key="1">
    <source>
        <dbReference type="ARBA" id="ARBA00017887"/>
    </source>
</evidence>
<dbReference type="PANTHER" id="PTHR25462:SF296">
    <property type="entry name" value="MEIOTIC P26, ISOFORM F"/>
    <property type="match status" value="1"/>
</dbReference>
<keyword evidence="4" id="KW-0862">Zinc</keyword>
<evidence type="ECO:0000313" key="8">
    <source>
        <dbReference type="EMBL" id="CAG2242092.1"/>
    </source>
</evidence>
<dbReference type="AlphaFoldDB" id="A0A8S3ULP2"/>
<dbReference type="InterPro" id="IPR047153">
    <property type="entry name" value="TRIM45/56/19-like"/>
</dbReference>
<evidence type="ECO:0000313" key="9">
    <source>
        <dbReference type="Proteomes" id="UP000683360"/>
    </source>
</evidence>
<proteinExistence type="predicted"/>
<evidence type="ECO:0000256" key="3">
    <source>
        <dbReference type="ARBA" id="ARBA00022771"/>
    </source>
</evidence>
<feature type="domain" description="RanBP2-type" evidence="7">
    <location>
        <begin position="407"/>
        <end position="436"/>
    </location>
</feature>
<dbReference type="GO" id="GO:0008270">
    <property type="term" value="F:zinc ion binding"/>
    <property type="evidence" value="ECO:0007669"/>
    <property type="project" value="UniProtKB-KW"/>
</dbReference>
<dbReference type="Gene3D" id="4.10.1060.10">
    <property type="entry name" value="Zinc finger, RanBP2-type"/>
    <property type="match status" value="1"/>
</dbReference>
<evidence type="ECO:0000259" key="6">
    <source>
        <dbReference type="PROSITE" id="PS50089"/>
    </source>
</evidence>
<evidence type="ECO:0000256" key="4">
    <source>
        <dbReference type="ARBA" id="ARBA00022833"/>
    </source>
</evidence>
<dbReference type="InterPro" id="IPR001876">
    <property type="entry name" value="Znf_RanBP2"/>
</dbReference>
<sequence length="568" mass="62792">MAECVDSQKTIDILTCAICLERFIKPKSLPCLHTFCEGCILTFITSELEKLEGNNHIECPVCRATVQLPKKECTPKEFVDQMPTNFLINGLLEKETTKRSEIKALKCDNVVTIEDEASKLCTDVKLERLKMDITNVSNDFDTLLSHYTECLQSNETQYEDKQKMIEISISTIISKVKALEITKKAELKKYMRKRKHILEDKMDTCTNCKKTVVSDKQTLEINIETASEVQVMFEAQKIASQVVFKFGNATLDKKSPGISLQSGATSESSADIKFVISPSNKQLNHLVSPSNKQLNHLVSPSNKQLNHLVSPSNKQLNHLVSPSNKQLNSLGSVLVERPSLPKPASSFTFTSSVPIATASPFPAVTEITDKSVTYKASTFLGFSSSIIQSEHAKKDEKKGFENQSNPKEEIWKCNGCLMSNKCDALKCPACGTLKKPGVIKEGIKAEGHPQKKDGENGFGDLLKNKEGGWKCDECLCSNNSDVLKYPVCDIMKPCDKNLKEDIPKEKGKSSAFGSNAGGFNFGGKRGFTFGTDGESNTKAASEFTFPTPDLAKKNLNSIHLPLFFLSHQ</sequence>
<dbReference type="PROSITE" id="PS00518">
    <property type="entry name" value="ZF_RING_1"/>
    <property type="match status" value="1"/>
</dbReference>
<dbReference type="InterPro" id="IPR013083">
    <property type="entry name" value="Znf_RING/FYVE/PHD"/>
</dbReference>
<dbReference type="InterPro" id="IPR017907">
    <property type="entry name" value="Znf_RING_CS"/>
</dbReference>
<dbReference type="Proteomes" id="UP000683360">
    <property type="component" value="Unassembled WGS sequence"/>
</dbReference>
<keyword evidence="2" id="KW-0479">Metal-binding</keyword>
<feature type="domain" description="RING-type" evidence="6">
    <location>
        <begin position="16"/>
        <end position="63"/>
    </location>
</feature>
<name>A0A8S3ULP2_MYTED</name>
<dbReference type="EMBL" id="CAJPWZ010002628">
    <property type="protein sequence ID" value="CAG2242092.1"/>
    <property type="molecule type" value="Genomic_DNA"/>
</dbReference>
<keyword evidence="3 5" id="KW-0863">Zinc-finger</keyword>
<keyword evidence="9" id="KW-1185">Reference proteome</keyword>
<organism evidence="8 9">
    <name type="scientific">Mytilus edulis</name>
    <name type="common">Blue mussel</name>
    <dbReference type="NCBI Taxonomy" id="6550"/>
    <lineage>
        <taxon>Eukaryota</taxon>
        <taxon>Metazoa</taxon>
        <taxon>Spiralia</taxon>
        <taxon>Lophotrochozoa</taxon>
        <taxon>Mollusca</taxon>
        <taxon>Bivalvia</taxon>
        <taxon>Autobranchia</taxon>
        <taxon>Pteriomorphia</taxon>
        <taxon>Mytilida</taxon>
        <taxon>Mytiloidea</taxon>
        <taxon>Mytilidae</taxon>
        <taxon>Mytilinae</taxon>
        <taxon>Mytilus</taxon>
    </lineage>
</organism>
<dbReference type="PROSITE" id="PS01358">
    <property type="entry name" value="ZF_RANBP2_1"/>
    <property type="match status" value="1"/>
</dbReference>